<protein>
    <recommendedName>
        <fullName evidence="5">Protein kleE</fullName>
    </recommendedName>
</protein>
<evidence type="ECO:0000313" key="3">
    <source>
        <dbReference type="EMBL" id="MQA21684.1"/>
    </source>
</evidence>
<organism evidence="3 4">
    <name type="scientific">Rugamonas rivuli</name>
    <dbReference type="NCBI Taxonomy" id="2743358"/>
    <lineage>
        <taxon>Bacteria</taxon>
        <taxon>Pseudomonadati</taxon>
        <taxon>Pseudomonadota</taxon>
        <taxon>Betaproteobacteria</taxon>
        <taxon>Burkholderiales</taxon>
        <taxon>Oxalobacteraceae</taxon>
        <taxon>Telluria group</taxon>
        <taxon>Rugamonas</taxon>
    </lineage>
</organism>
<dbReference type="InterPro" id="IPR035362">
    <property type="entry name" value="KleE"/>
</dbReference>
<keyword evidence="2" id="KW-0812">Transmembrane</keyword>
<feature type="region of interest" description="Disordered" evidence="1">
    <location>
        <begin position="1"/>
        <end position="27"/>
    </location>
</feature>
<gene>
    <name evidence="3" type="ORF">GEV01_19385</name>
</gene>
<evidence type="ECO:0008006" key="5">
    <source>
        <dbReference type="Google" id="ProtNLM"/>
    </source>
</evidence>
<feature type="transmembrane region" description="Helical" evidence="2">
    <location>
        <begin position="37"/>
        <end position="57"/>
    </location>
</feature>
<keyword evidence="4" id="KW-1185">Reference proteome</keyword>
<evidence type="ECO:0000313" key="4">
    <source>
        <dbReference type="Proteomes" id="UP000444318"/>
    </source>
</evidence>
<sequence length="106" mass="11896">MGRIFQFPTQPRMRARQTYAPRKADASKPRSALSENLIIQILAGVIVFVAICTWPILRWLLCADLIVQVLRMAFLSGWASFAAFLHILFLGVLVYVILLVVPASPK</sequence>
<name>A0A843SI62_9BURK</name>
<dbReference type="Proteomes" id="UP000444318">
    <property type="component" value="Unassembled WGS sequence"/>
</dbReference>
<dbReference type="Pfam" id="PF17394">
    <property type="entry name" value="KleE"/>
    <property type="match status" value="1"/>
</dbReference>
<feature type="transmembrane region" description="Helical" evidence="2">
    <location>
        <begin position="77"/>
        <end position="101"/>
    </location>
</feature>
<proteinExistence type="predicted"/>
<accession>A0A843SI62</accession>
<comment type="caution">
    <text evidence="3">The sequence shown here is derived from an EMBL/GenBank/DDBJ whole genome shotgun (WGS) entry which is preliminary data.</text>
</comment>
<keyword evidence="2" id="KW-0472">Membrane</keyword>
<dbReference type="AlphaFoldDB" id="A0A843SI62"/>
<dbReference type="EMBL" id="WHUF01000005">
    <property type="protein sequence ID" value="MQA21684.1"/>
    <property type="molecule type" value="Genomic_DNA"/>
</dbReference>
<reference evidence="3 4" key="1">
    <citation type="submission" date="2019-10" db="EMBL/GenBank/DDBJ databases">
        <title>Two novel species isolated from a subtropical stream in China.</title>
        <authorList>
            <person name="Lu H."/>
        </authorList>
    </citation>
    <scope>NUCLEOTIDE SEQUENCE [LARGE SCALE GENOMIC DNA]</scope>
    <source>
        <strain evidence="3 4">FT103W</strain>
    </source>
</reference>
<keyword evidence="2" id="KW-1133">Transmembrane helix</keyword>
<evidence type="ECO:0000256" key="1">
    <source>
        <dbReference type="SAM" id="MobiDB-lite"/>
    </source>
</evidence>
<evidence type="ECO:0000256" key="2">
    <source>
        <dbReference type="SAM" id="Phobius"/>
    </source>
</evidence>